<evidence type="ECO:0000313" key="3">
    <source>
        <dbReference type="EMBL" id="RIB25112.1"/>
    </source>
</evidence>
<feature type="compositionally biased region" description="Basic and acidic residues" evidence="1">
    <location>
        <begin position="424"/>
        <end position="442"/>
    </location>
</feature>
<keyword evidence="2" id="KW-0472">Membrane</keyword>
<dbReference type="AlphaFoldDB" id="A0A397VTL6"/>
<feature type="transmembrane region" description="Helical" evidence="2">
    <location>
        <begin position="76"/>
        <end position="95"/>
    </location>
</feature>
<name>A0A397VTL6_9GLOM</name>
<accession>A0A397VTL6</accession>
<feature type="region of interest" description="Disordered" evidence="1">
    <location>
        <begin position="416"/>
        <end position="461"/>
    </location>
</feature>
<feature type="transmembrane region" description="Helical" evidence="2">
    <location>
        <begin position="163"/>
        <end position="185"/>
    </location>
</feature>
<gene>
    <name evidence="3" type="ORF">C2G38_2278571</name>
</gene>
<feature type="transmembrane region" description="Helical" evidence="2">
    <location>
        <begin position="382"/>
        <end position="410"/>
    </location>
</feature>
<evidence type="ECO:0000313" key="4">
    <source>
        <dbReference type="Proteomes" id="UP000266673"/>
    </source>
</evidence>
<keyword evidence="2" id="KW-0812">Transmembrane</keyword>
<organism evidence="3 4">
    <name type="scientific">Gigaspora rosea</name>
    <dbReference type="NCBI Taxonomy" id="44941"/>
    <lineage>
        <taxon>Eukaryota</taxon>
        <taxon>Fungi</taxon>
        <taxon>Fungi incertae sedis</taxon>
        <taxon>Mucoromycota</taxon>
        <taxon>Glomeromycotina</taxon>
        <taxon>Glomeromycetes</taxon>
        <taxon>Diversisporales</taxon>
        <taxon>Gigasporaceae</taxon>
        <taxon>Gigaspora</taxon>
    </lineage>
</organism>
<comment type="caution">
    <text evidence="3">The sequence shown here is derived from an EMBL/GenBank/DDBJ whole genome shotgun (WGS) entry which is preliminary data.</text>
</comment>
<feature type="transmembrane region" description="Helical" evidence="2">
    <location>
        <begin position="240"/>
        <end position="262"/>
    </location>
</feature>
<feature type="compositionally biased region" description="Low complexity" evidence="1">
    <location>
        <begin position="443"/>
        <end position="459"/>
    </location>
</feature>
<keyword evidence="4" id="KW-1185">Reference proteome</keyword>
<keyword evidence="2" id="KW-1133">Transmembrane helix</keyword>
<evidence type="ECO:0000256" key="1">
    <source>
        <dbReference type="SAM" id="MobiDB-lite"/>
    </source>
</evidence>
<evidence type="ECO:0000256" key="2">
    <source>
        <dbReference type="SAM" id="Phobius"/>
    </source>
</evidence>
<sequence>MNNESIATKDNDFLERQKRKFNIMKLKEEWEMAEKSLRWRKNLIILNIVASLIALFLGAMLIYIEVKHLANTTFRIITSSVAGAGAILSLFNVIYERLKSNGDTIKELIKATKDINSDQKFVPLLIDIPDQLLNDKLDEDCQKYLKFLERINELIKEEKKLNAIFIVLASFYIILTSVISILINIDIIPHNSEYDDLILAISIIVIGWKWFAMTILSKFERKFEKWMNYSLKPQEGPHGAFYFCLKTAFVGPIAQAIFAILLKPSGIYYCLSNRLYLVNRYYSKKNIEDEEITEKINLEKVDPERITFFEYQKIKIDPTIKNDQLFIVDQTIKNNQIFKVDQKIRFFGTREEMEDVYFKGLEAITGVNIVYDKSRSSYKLPLVIFIIIFYFYILILQIFCILALFLIIALKGNNKSSEASVNKPESKVSENKPESKASEAPKNKSNNESSEGSENNPESKVSEASENKLIIKDNLGLIEKYITPAFISINVDTKYQIMIESIEITKTQKEELRSILCGISTTA</sequence>
<dbReference type="Proteomes" id="UP000266673">
    <property type="component" value="Unassembled WGS sequence"/>
</dbReference>
<protein>
    <submittedName>
        <fullName evidence="3">Uncharacterized protein</fullName>
    </submittedName>
</protein>
<reference evidence="3 4" key="1">
    <citation type="submission" date="2018-06" db="EMBL/GenBank/DDBJ databases">
        <title>Comparative genomics reveals the genomic features of Rhizophagus irregularis, R. cerebriforme, R. diaphanum and Gigaspora rosea, and their symbiotic lifestyle signature.</title>
        <authorList>
            <person name="Morin E."/>
            <person name="San Clemente H."/>
            <person name="Chen E.C.H."/>
            <person name="De La Providencia I."/>
            <person name="Hainaut M."/>
            <person name="Kuo A."/>
            <person name="Kohler A."/>
            <person name="Murat C."/>
            <person name="Tang N."/>
            <person name="Roy S."/>
            <person name="Loubradou J."/>
            <person name="Henrissat B."/>
            <person name="Grigoriev I.V."/>
            <person name="Corradi N."/>
            <person name="Roux C."/>
            <person name="Martin F.M."/>
        </authorList>
    </citation>
    <scope>NUCLEOTIDE SEQUENCE [LARGE SCALE GENOMIC DNA]</scope>
    <source>
        <strain evidence="3 4">DAOM 194757</strain>
    </source>
</reference>
<feature type="transmembrane region" description="Helical" evidence="2">
    <location>
        <begin position="43"/>
        <end position="64"/>
    </location>
</feature>
<proteinExistence type="predicted"/>
<dbReference type="EMBL" id="QKWP01000187">
    <property type="protein sequence ID" value="RIB25112.1"/>
    <property type="molecule type" value="Genomic_DNA"/>
</dbReference>
<dbReference type="OrthoDB" id="10419663at2759"/>
<feature type="transmembrane region" description="Helical" evidence="2">
    <location>
        <begin position="197"/>
        <end position="219"/>
    </location>
</feature>